<dbReference type="Proteomes" id="UP000644140">
    <property type="component" value="Chromosome"/>
</dbReference>
<dbReference type="PIRSF" id="PIRSF006060">
    <property type="entry name" value="AA_transporter"/>
    <property type="match status" value="1"/>
</dbReference>
<evidence type="ECO:0000256" key="5">
    <source>
        <dbReference type="ARBA" id="ARBA00023136"/>
    </source>
</evidence>
<dbReference type="PANTHER" id="PTHR43495">
    <property type="entry name" value="GABA PERMEASE"/>
    <property type="match status" value="1"/>
</dbReference>
<dbReference type="FunFam" id="1.20.1740.10:FF:000001">
    <property type="entry name" value="Amino acid permease"/>
    <property type="match status" value="1"/>
</dbReference>
<dbReference type="KEGG" id="aber:BSR55_03720"/>
<dbReference type="GO" id="GO:0016020">
    <property type="term" value="C:membrane"/>
    <property type="evidence" value="ECO:0007669"/>
    <property type="project" value="UniProtKB-SubCell"/>
</dbReference>
<protein>
    <submittedName>
        <fullName evidence="6">Amino acid permease</fullName>
    </submittedName>
</protein>
<proteinExistence type="predicted"/>
<evidence type="ECO:0000313" key="6">
    <source>
        <dbReference type="EMBL" id="UUN97125.1"/>
    </source>
</evidence>
<dbReference type="InterPro" id="IPR004841">
    <property type="entry name" value="AA-permease/SLC12A_dom"/>
</dbReference>
<sequence>MEQHDNISNRSDTDNKLCHSLSSRQVGMITIGGIIGAGLFIASASAINTIGPTILFSYMIVGILVFLVMRMLGEMAVLHPDSGSFSVYAEKTLGHWAGFTTGWLYWWFWMLVVAFEAIMGANILVAYFPDVHPAIFAFSILLILTLTNLFDVKKFGEFEFWFALTKVAAIVIFIVICVSAILGYWSLNPNISGIANLYQHGGLFPHGYGAILSGILIVMFSFFGVEMLSIAAAEAKHPGKEIRRSTNLVIYRIAIFYVLSIFLVLCIVPWTDKGLQEMGTFQYVLHVLNVPGSKLIMDLVVFVSVSSVLNTGTYISSRMLFSLASRGDAPKICANVTRAGVPRTAVIVTTIFSIICLGLNYYASEGLFFFFLSTLGAISLLIYLIIALSQLKMRKSLDKQGIQLDFKMWCFPYLTYVVIALITLTLGYMFVNEKYQYETIVTLVLAIGTVSASFIVKFIKNKSNS</sequence>
<organism evidence="6 7">
    <name type="scientific">Acinetobacter bereziniae</name>
    <name type="common">Acinetobacter genomosp. 10</name>
    <dbReference type="NCBI Taxonomy" id="106648"/>
    <lineage>
        <taxon>Bacteria</taxon>
        <taxon>Pseudomonadati</taxon>
        <taxon>Pseudomonadota</taxon>
        <taxon>Gammaproteobacteria</taxon>
        <taxon>Moraxellales</taxon>
        <taxon>Moraxellaceae</taxon>
        <taxon>Acinetobacter</taxon>
    </lineage>
</organism>
<comment type="subcellular location">
    <subcellularLocation>
        <location evidence="1">Membrane</location>
        <topology evidence="1">Multi-pass membrane protein</topology>
    </subcellularLocation>
</comment>
<evidence type="ECO:0000256" key="2">
    <source>
        <dbReference type="ARBA" id="ARBA00022448"/>
    </source>
</evidence>
<evidence type="ECO:0000313" key="7">
    <source>
        <dbReference type="Proteomes" id="UP000644140"/>
    </source>
</evidence>
<dbReference type="PANTHER" id="PTHR43495:SF5">
    <property type="entry name" value="GAMMA-AMINOBUTYRIC ACID PERMEASE"/>
    <property type="match status" value="1"/>
</dbReference>
<keyword evidence="4" id="KW-1133">Transmembrane helix</keyword>
<name>A0A8I1DGB3_ACIBZ</name>
<reference evidence="6" key="1">
    <citation type="submission" date="2022-02" db="EMBL/GenBank/DDBJ databases">
        <title>Characterization of Tn125 harboring carbapenem-resistant Acinetobacter bereziniae clinical isolates.</title>
        <authorList>
            <person name="Wong N.-K."/>
            <person name="Pan Q."/>
        </authorList>
    </citation>
    <scope>NUCLEOTIDE SEQUENCE</scope>
    <source>
        <strain evidence="6">GD03393</strain>
    </source>
</reference>
<evidence type="ECO:0000256" key="3">
    <source>
        <dbReference type="ARBA" id="ARBA00022692"/>
    </source>
</evidence>
<keyword evidence="5" id="KW-0472">Membrane</keyword>
<keyword evidence="3" id="KW-0812">Transmembrane</keyword>
<keyword evidence="2" id="KW-0813">Transport</keyword>
<dbReference type="GO" id="GO:0055085">
    <property type="term" value="P:transmembrane transport"/>
    <property type="evidence" value="ECO:0007669"/>
    <property type="project" value="InterPro"/>
</dbReference>
<accession>A0A8I1DGB3</accession>
<dbReference type="AlphaFoldDB" id="A0A8I1DGB3"/>
<gene>
    <name evidence="6" type="ORF">I9054_017465</name>
</gene>
<dbReference type="EMBL" id="CP092085">
    <property type="protein sequence ID" value="UUN97125.1"/>
    <property type="molecule type" value="Genomic_DNA"/>
</dbReference>
<dbReference type="Pfam" id="PF00324">
    <property type="entry name" value="AA_permease"/>
    <property type="match status" value="1"/>
</dbReference>
<dbReference type="Gene3D" id="1.20.1740.10">
    <property type="entry name" value="Amino acid/polyamine transporter I"/>
    <property type="match status" value="1"/>
</dbReference>
<evidence type="ECO:0000256" key="1">
    <source>
        <dbReference type="ARBA" id="ARBA00004141"/>
    </source>
</evidence>
<dbReference type="RefSeq" id="WP_058967306.1">
    <property type="nucleotide sequence ID" value="NZ_BKEF01000001.1"/>
</dbReference>
<evidence type="ECO:0000256" key="4">
    <source>
        <dbReference type="ARBA" id="ARBA00022989"/>
    </source>
</evidence>